<reference evidence="1" key="1">
    <citation type="journal article" date="2023" name="G3 (Bethesda)">
        <title>A reference genome for the long-term kleptoplast-retaining sea slug Elysia crispata morphotype clarki.</title>
        <authorList>
            <person name="Eastman K.E."/>
            <person name="Pendleton A.L."/>
            <person name="Shaikh M.A."/>
            <person name="Suttiyut T."/>
            <person name="Ogas R."/>
            <person name="Tomko P."/>
            <person name="Gavelis G."/>
            <person name="Widhalm J.R."/>
            <person name="Wisecaver J.H."/>
        </authorList>
    </citation>
    <scope>NUCLEOTIDE SEQUENCE</scope>
    <source>
        <strain evidence="1">ECLA1</strain>
    </source>
</reference>
<gene>
    <name evidence="1" type="ORF">RRG08_026266</name>
</gene>
<protein>
    <submittedName>
        <fullName evidence="1">Uncharacterized protein</fullName>
    </submittedName>
</protein>
<name>A0AAE1DCT6_9GAST</name>
<evidence type="ECO:0000313" key="1">
    <source>
        <dbReference type="EMBL" id="KAK3765796.1"/>
    </source>
</evidence>
<dbReference type="Proteomes" id="UP001283361">
    <property type="component" value="Unassembled WGS sequence"/>
</dbReference>
<comment type="caution">
    <text evidence="1">The sequence shown here is derived from an EMBL/GenBank/DDBJ whole genome shotgun (WGS) entry which is preliminary data.</text>
</comment>
<accession>A0AAE1DCT6</accession>
<dbReference type="AlphaFoldDB" id="A0AAE1DCT6"/>
<keyword evidence="2" id="KW-1185">Reference proteome</keyword>
<sequence>MPSDGTEVNAGQPAWSILIPGHPLKTSSTRSGQCQPRGLVRTKREIRINNKSVDRVLKTIINGRHGGEE</sequence>
<evidence type="ECO:0000313" key="2">
    <source>
        <dbReference type="Proteomes" id="UP001283361"/>
    </source>
</evidence>
<organism evidence="1 2">
    <name type="scientific">Elysia crispata</name>
    <name type="common">lettuce slug</name>
    <dbReference type="NCBI Taxonomy" id="231223"/>
    <lineage>
        <taxon>Eukaryota</taxon>
        <taxon>Metazoa</taxon>
        <taxon>Spiralia</taxon>
        <taxon>Lophotrochozoa</taxon>
        <taxon>Mollusca</taxon>
        <taxon>Gastropoda</taxon>
        <taxon>Heterobranchia</taxon>
        <taxon>Euthyneura</taxon>
        <taxon>Panpulmonata</taxon>
        <taxon>Sacoglossa</taxon>
        <taxon>Placobranchoidea</taxon>
        <taxon>Plakobranchidae</taxon>
        <taxon>Elysia</taxon>
    </lineage>
</organism>
<dbReference type="EMBL" id="JAWDGP010004277">
    <property type="protein sequence ID" value="KAK3765796.1"/>
    <property type="molecule type" value="Genomic_DNA"/>
</dbReference>
<proteinExistence type="predicted"/>